<protein>
    <submittedName>
        <fullName evidence="3">Uncharacterized protein</fullName>
    </submittedName>
</protein>
<proteinExistence type="predicted"/>
<feature type="compositionally biased region" description="Pro residues" evidence="1">
    <location>
        <begin position="255"/>
        <end position="277"/>
    </location>
</feature>
<evidence type="ECO:0000313" key="3">
    <source>
        <dbReference type="EMBL" id="OGC81428.1"/>
    </source>
</evidence>
<evidence type="ECO:0000256" key="1">
    <source>
        <dbReference type="SAM" id="MobiDB-lite"/>
    </source>
</evidence>
<dbReference type="EMBL" id="MEWR01000027">
    <property type="protein sequence ID" value="OGC81428.1"/>
    <property type="molecule type" value="Genomic_DNA"/>
</dbReference>
<sequence>MTNPSPENTSKQHKDERTLHLEKQRQHAMMPPDHFTRGFIAKVFQSGKQMIRVGVLGGTLFLGHTVYEEVADQTSIAIAQDATPTLTDEQRAEMRRLHEEGTAAYDREDFENALRMFLRLEEIGREAGIPPDIIMSWNICLVELRLAGFEFVNSRIRASIARPVNERNRRRLEEVLGFTTVAQIQPVRNSLLDAQTRLFAIRDAYDRLLASGTTSARQDLEDTRAALTFIESTLQRIETRYTELQASTVTSAPIDPIPPIPEPDPAPALPPSSPSSPLPSSSSSSPSSPSAHTERPWPLGLSVAGGGVALMGASLVTYFATSPTSANEDQVITGVSNGLFWVGAAAALTGAGIIAFGEYEVEETTITPTVAPRAGGATIGVSGRF</sequence>
<feature type="transmembrane region" description="Helical" evidence="2">
    <location>
        <begin position="339"/>
        <end position="357"/>
    </location>
</feature>
<evidence type="ECO:0000313" key="4">
    <source>
        <dbReference type="Proteomes" id="UP000177614"/>
    </source>
</evidence>
<feature type="compositionally biased region" description="Basic and acidic residues" evidence="1">
    <location>
        <begin position="10"/>
        <end position="24"/>
    </location>
</feature>
<feature type="region of interest" description="Disordered" evidence="1">
    <location>
        <begin position="248"/>
        <end position="298"/>
    </location>
</feature>
<dbReference type="STRING" id="1817814.A2V81_04200"/>
<dbReference type="AlphaFoldDB" id="A0A1F4XII2"/>
<evidence type="ECO:0000256" key="2">
    <source>
        <dbReference type="SAM" id="Phobius"/>
    </source>
</evidence>
<name>A0A1F4XII2_9BACT</name>
<feature type="region of interest" description="Disordered" evidence="1">
    <location>
        <begin position="1"/>
        <end position="24"/>
    </location>
</feature>
<keyword evidence="2" id="KW-1133">Transmembrane helix</keyword>
<reference evidence="3 4" key="1">
    <citation type="journal article" date="2016" name="Nat. Commun.">
        <title>Thousands of microbial genomes shed light on interconnected biogeochemical processes in an aquifer system.</title>
        <authorList>
            <person name="Anantharaman K."/>
            <person name="Brown C.T."/>
            <person name="Hug L.A."/>
            <person name="Sharon I."/>
            <person name="Castelle C.J."/>
            <person name="Probst A.J."/>
            <person name="Thomas B.C."/>
            <person name="Singh A."/>
            <person name="Wilkins M.J."/>
            <person name="Karaoz U."/>
            <person name="Brodie E.L."/>
            <person name="Williams K.H."/>
            <person name="Hubbard S.S."/>
            <person name="Banfield J.F."/>
        </authorList>
    </citation>
    <scope>NUCLEOTIDE SEQUENCE [LARGE SCALE GENOMIC DNA]</scope>
</reference>
<organism evidence="3 4">
    <name type="scientific">Candidatus Abawacabacteria bacterium RBG_16_42_10</name>
    <dbReference type="NCBI Taxonomy" id="1817814"/>
    <lineage>
        <taxon>Bacteria</taxon>
        <taxon>Candidatus Abawacaibacteriota</taxon>
    </lineage>
</organism>
<keyword evidence="2" id="KW-0472">Membrane</keyword>
<feature type="compositionally biased region" description="Low complexity" evidence="1">
    <location>
        <begin position="278"/>
        <end position="290"/>
    </location>
</feature>
<keyword evidence="2" id="KW-0812">Transmembrane</keyword>
<accession>A0A1F4XII2</accession>
<gene>
    <name evidence="3" type="ORF">A2V81_04200</name>
</gene>
<dbReference type="Proteomes" id="UP000177614">
    <property type="component" value="Unassembled WGS sequence"/>
</dbReference>
<feature type="transmembrane region" description="Helical" evidence="2">
    <location>
        <begin position="297"/>
        <end position="319"/>
    </location>
</feature>
<comment type="caution">
    <text evidence="3">The sequence shown here is derived from an EMBL/GenBank/DDBJ whole genome shotgun (WGS) entry which is preliminary data.</text>
</comment>